<dbReference type="RefSeq" id="WP_254154329.1">
    <property type="nucleotide sequence ID" value="NZ_JAHESD010000030.1"/>
</dbReference>
<proteinExistence type="predicted"/>
<evidence type="ECO:0000313" key="3">
    <source>
        <dbReference type="Proteomes" id="UP000772618"/>
    </source>
</evidence>
<feature type="chain" id="PRO_5047212595" evidence="1">
    <location>
        <begin position="19"/>
        <end position="461"/>
    </location>
</feature>
<evidence type="ECO:0000313" key="2">
    <source>
        <dbReference type="EMBL" id="MBT1704373.1"/>
    </source>
</evidence>
<dbReference type="PANTHER" id="PTHR41339:SF1">
    <property type="entry name" value="SECRETED PROTEIN"/>
    <property type="match status" value="1"/>
</dbReference>
<sequence length="461" mass="48134">MSKLLAFFIALTSIFAMQSCDDDDDDSQPQGNDELTVLEGNITADMTLSADEKYLIRGKVYVNAPAKLTIPAGTILFGEKDSDGALIINRGAMIEAKGTADKPVIMTSQAPVGFRNRGDWGGLIILGKAYNSNGASATIEGVSASAGSENGVYGPGSGNANDADNSGTLQYVRIEYAGIALSQDNELNSLTMGSVGSATTIDHIMVSYANDDAYEWFGGSVNHKYLIAYSTNDDDFDTDKGYNGKVQFGLVVRDNGVADFSGSRAWESSSNTTSPVPTVGGISRHSAPVFSNVTVLGPRLFGTSIDTDYKSAVEINQSSAIKIHNSIITGFATTATFGNEGALVTGNVFSAAGNNNVADGASAPISFATDNAIEGTVTNIFGPYTAKSASNQANNNVYSHSGLPASAYQVGTSPYLTGAINLSADPFFQNVAYKGAFGTSADAGWNITSPWVNFDPNSATY</sequence>
<feature type="signal peptide" evidence="1">
    <location>
        <begin position="1"/>
        <end position="18"/>
    </location>
</feature>
<dbReference type="EMBL" id="JAHESD010000030">
    <property type="protein sequence ID" value="MBT1704373.1"/>
    <property type="molecule type" value="Genomic_DNA"/>
</dbReference>
<organism evidence="2 3">
    <name type="scientific">Chryseosolibacter indicus</name>
    <dbReference type="NCBI Taxonomy" id="2782351"/>
    <lineage>
        <taxon>Bacteria</taxon>
        <taxon>Pseudomonadati</taxon>
        <taxon>Bacteroidota</taxon>
        <taxon>Cytophagia</taxon>
        <taxon>Cytophagales</taxon>
        <taxon>Chryseotaleaceae</taxon>
        <taxon>Chryseosolibacter</taxon>
    </lineage>
</organism>
<keyword evidence="1" id="KW-0732">Signal</keyword>
<dbReference type="Proteomes" id="UP000772618">
    <property type="component" value="Unassembled WGS sequence"/>
</dbReference>
<keyword evidence="3" id="KW-1185">Reference proteome</keyword>
<gene>
    <name evidence="2" type="ORF">KK060_13845</name>
</gene>
<name>A0ABS5VSH7_9BACT</name>
<evidence type="ECO:0000256" key="1">
    <source>
        <dbReference type="SAM" id="SignalP"/>
    </source>
</evidence>
<protein>
    <submittedName>
        <fullName evidence="2">Cell shape-determining protein MreB</fullName>
    </submittedName>
</protein>
<accession>A0ABS5VSH7</accession>
<dbReference type="PROSITE" id="PS51257">
    <property type="entry name" value="PROKAR_LIPOPROTEIN"/>
    <property type="match status" value="1"/>
</dbReference>
<reference evidence="2 3" key="1">
    <citation type="submission" date="2021-05" db="EMBL/GenBank/DDBJ databases">
        <title>A Polyphasic approach of four new species of the genus Ohtaekwangia: Ohtaekwangia histidinii sp. nov., Ohtaekwangia cretensis sp. nov., Ohtaekwangia indiensis sp. nov., Ohtaekwangia reichenbachii sp. nov. from diverse environment.</title>
        <authorList>
            <person name="Octaviana S."/>
        </authorList>
    </citation>
    <scope>NUCLEOTIDE SEQUENCE [LARGE SCALE GENOMIC DNA]</scope>
    <source>
        <strain evidence="2 3">PWU20</strain>
    </source>
</reference>
<comment type="caution">
    <text evidence="2">The sequence shown here is derived from an EMBL/GenBank/DDBJ whole genome shotgun (WGS) entry which is preliminary data.</text>
</comment>
<dbReference type="PANTHER" id="PTHR41339">
    <property type="entry name" value="LIPL48"/>
    <property type="match status" value="1"/>
</dbReference>